<protein>
    <submittedName>
        <fullName evidence="1">Uncharacterized protein</fullName>
    </submittedName>
</protein>
<name>A0A380HQ92_STASA</name>
<accession>A0A380HQ92</accession>
<dbReference type="AlphaFoldDB" id="A0A380HQ92"/>
<proteinExistence type="predicted"/>
<evidence type="ECO:0000313" key="2">
    <source>
        <dbReference type="Proteomes" id="UP000254707"/>
    </source>
</evidence>
<dbReference type="EMBL" id="UHED01000001">
    <property type="protein sequence ID" value="SUM83130.1"/>
    <property type="molecule type" value="Genomic_DNA"/>
</dbReference>
<dbReference type="Proteomes" id="UP000254707">
    <property type="component" value="Unassembled WGS sequence"/>
</dbReference>
<evidence type="ECO:0000313" key="1">
    <source>
        <dbReference type="EMBL" id="SUM83130.1"/>
    </source>
</evidence>
<reference evidence="1 2" key="1">
    <citation type="submission" date="2018-06" db="EMBL/GenBank/DDBJ databases">
        <authorList>
            <consortium name="Pathogen Informatics"/>
            <person name="Doyle S."/>
        </authorList>
    </citation>
    <scope>NUCLEOTIDE SEQUENCE [LARGE SCALE GENOMIC DNA]</scope>
    <source>
        <strain evidence="1 2">NCTC7688</strain>
    </source>
</reference>
<sequence>MKIIISDDENIPFLNTTNVDNKGYESASKNQRKWLIDGNTQFPNSIQVAKVTFTAVTDEKDKIHYLTDSVSQKL</sequence>
<dbReference type="RefSeq" id="WP_142758801.1">
    <property type="nucleotide sequence ID" value="NZ_CP065797.1"/>
</dbReference>
<organism evidence="1 2">
    <name type="scientific">Staphylococcus saprophyticus</name>
    <dbReference type="NCBI Taxonomy" id="29385"/>
    <lineage>
        <taxon>Bacteria</taxon>
        <taxon>Bacillati</taxon>
        <taxon>Bacillota</taxon>
        <taxon>Bacilli</taxon>
        <taxon>Bacillales</taxon>
        <taxon>Staphylococcaceae</taxon>
        <taxon>Staphylococcus</taxon>
    </lineage>
</organism>
<gene>
    <name evidence="1" type="ORF">NCTC7688_01703</name>
</gene>